<dbReference type="InterPro" id="IPR036291">
    <property type="entry name" value="NAD(P)-bd_dom_sf"/>
</dbReference>
<dbReference type="EC" id="1.5.1.25" evidence="2"/>
<gene>
    <name evidence="18" type="ORF">X975_02017</name>
</gene>
<dbReference type="SUPFAM" id="SSF51735">
    <property type="entry name" value="NAD(P)-binding Rossmann-fold domains"/>
    <property type="match status" value="1"/>
</dbReference>
<feature type="non-terminal residue" evidence="18">
    <location>
        <position position="318"/>
    </location>
</feature>
<organism evidence="18 19">
    <name type="scientific">Stegodyphus mimosarum</name>
    <name type="common">African social velvet spider</name>
    <dbReference type="NCBI Taxonomy" id="407821"/>
    <lineage>
        <taxon>Eukaryota</taxon>
        <taxon>Metazoa</taxon>
        <taxon>Ecdysozoa</taxon>
        <taxon>Arthropoda</taxon>
        <taxon>Chelicerata</taxon>
        <taxon>Arachnida</taxon>
        <taxon>Araneae</taxon>
        <taxon>Araneomorphae</taxon>
        <taxon>Entelegynae</taxon>
        <taxon>Eresoidea</taxon>
        <taxon>Eresidae</taxon>
        <taxon>Stegodyphus</taxon>
    </lineage>
</organism>
<dbReference type="InterPro" id="IPR023401">
    <property type="entry name" value="ODC_N"/>
</dbReference>
<evidence type="ECO:0000256" key="16">
    <source>
        <dbReference type="ARBA" id="ARBA00093598"/>
    </source>
</evidence>
<evidence type="ECO:0000256" key="15">
    <source>
        <dbReference type="ARBA" id="ARBA00093567"/>
    </source>
</evidence>
<comment type="catalytic activity">
    <reaction evidence="6">
        <text>Delta(2)-thiazoline-2-carboxylate + NADPH + 2 H(+) = L-thiazolidine-2-carboxylate + NADP(+)</text>
        <dbReference type="Rhea" id="RHEA:68072"/>
        <dbReference type="ChEBI" id="CHEBI:15378"/>
        <dbReference type="ChEBI" id="CHEBI:57783"/>
        <dbReference type="ChEBI" id="CHEBI:58349"/>
        <dbReference type="ChEBI" id="CHEBI:176895"/>
        <dbReference type="ChEBI" id="CHEBI:176896"/>
    </reaction>
    <physiologicalReaction direction="left-to-right" evidence="6">
        <dbReference type="Rhea" id="RHEA:68073"/>
    </physiologicalReaction>
</comment>
<keyword evidence="19" id="KW-1185">Reference proteome</keyword>
<evidence type="ECO:0000256" key="2">
    <source>
        <dbReference type="ARBA" id="ARBA00012883"/>
    </source>
</evidence>
<protein>
    <recommendedName>
        <fullName evidence="3">Ketimine reductase mu-crystallin</fullName>
        <ecNumber evidence="16">1.5.1.1</ecNumber>
        <ecNumber evidence="2">1.5.1.25</ecNumber>
    </recommendedName>
    <alternativeName>
        <fullName evidence="17">1-piperideine-2-carboxylate/1-pyrroline-2-carboxylate reductase</fullName>
    </alternativeName>
    <alternativeName>
        <fullName evidence="4">NADP-regulated thyroid-hormone-binding protein</fullName>
    </alternativeName>
</protein>
<evidence type="ECO:0000256" key="12">
    <source>
        <dbReference type="ARBA" id="ARBA00093263"/>
    </source>
</evidence>
<dbReference type="Pfam" id="PF02423">
    <property type="entry name" value="OCD_Mu_crystall"/>
    <property type="match status" value="1"/>
</dbReference>
<sequence length="318" mass="35025">MARRETADIYYDKEKVSKCLEGEWENILLLIEGALKSYSAGKVSQPVRAAVQIKKHNGLLLAMPAYDSELDSLATKVVTVFPESKKKGLNSVQSVVLLYDAADGKLKAILDGEVITSMRTAAASAVATKYLASKEAKHLAILGAGTQARSHYQAFCHIYNFEKIFIWNINTESAIKLRDEILETGKQCVVCYTVKDAVETADIIVTATMAQKPILKKEWIKMGSHINAVGAPVPEWQELENDLILSSVIYVDSREAALAESGDIIQSKADIYAEIGEVILGLKHPYVHKTTLFKSLGMAVEDVVTAELVYQILQKTNF</sequence>
<comment type="catalytic activity">
    <reaction evidence="9">
        <text>(S)-cystathionine ketimine + NADPH + 2 H(+) = (3R,5S)-2,3,5,6,7-pentahydro-1,4-thiazepine-3,5-dicarboxylate + NADP(+)</text>
        <dbReference type="Rhea" id="RHEA:68036"/>
        <dbReference type="ChEBI" id="CHEBI:15378"/>
        <dbReference type="ChEBI" id="CHEBI:57783"/>
        <dbReference type="ChEBI" id="CHEBI:58349"/>
        <dbReference type="ChEBI" id="CHEBI:176808"/>
        <dbReference type="ChEBI" id="CHEBI:176810"/>
    </reaction>
    <physiologicalReaction direction="left-to-right" evidence="9">
        <dbReference type="Rhea" id="RHEA:68037"/>
    </physiologicalReaction>
</comment>
<comment type="catalytic activity">
    <reaction evidence="13">
        <text>L-proline + NAD(+) = 1-pyrroline-2-carboxylate + NADH + H(+)</text>
        <dbReference type="Rhea" id="RHEA:20321"/>
        <dbReference type="ChEBI" id="CHEBI:15378"/>
        <dbReference type="ChEBI" id="CHEBI:39785"/>
        <dbReference type="ChEBI" id="CHEBI:57540"/>
        <dbReference type="ChEBI" id="CHEBI:57945"/>
        <dbReference type="ChEBI" id="CHEBI:60039"/>
        <dbReference type="EC" id="1.5.1.1"/>
    </reaction>
    <physiologicalReaction direction="right-to-left" evidence="13">
        <dbReference type="Rhea" id="RHEA:20323"/>
    </physiologicalReaction>
</comment>
<evidence type="ECO:0000256" key="11">
    <source>
        <dbReference type="ARBA" id="ARBA00093250"/>
    </source>
</evidence>
<dbReference type="InterPro" id="IPR003462">
    <property type="entry name" value="ODC_Mu_crystall"/>
</dbReference>
<evidence type="ECO:0000256" key="13">
    <source>
        <dbReference type="ARBA" id="ARBA00093264"/>
    </source>
</evidence>
<dbReference type="PIRSF" id="PIRSF001439">
    <property type="entry name" value="CryM"/>
    <property type="match status" value="1"/>
</dbReference>
<accession>A0A087UD95</accession>
<dbReference type="OrthoDB" id="41492at2759"/>
<dbReference type="PANTHER" id="PTHR13812">
    <property type="entry name" value="KETIMINE REDUCTASE MU-CRYSTALLIN"/>
    <property type="match status" value="1"/>
</dbReference>
<reference evidence="18 19" key="1">
    <citation type="submission" date="2013-11" db="EMBL/GenBank/DDBJ databases">
        <title>Genome sequencing of Stegodyphus mimosarum.</title>
        <authorList>
            <person name="Bechsgaard J."/>
        </authorList>
    </citation>
    <scope>NUCLEOTIDE SEQUENCE [LARGE SCALE GENOMIC DNA]</scope>
</reference>
<dbReference type="Gene3D" id="3.40.50.720">
    <property type="entry name" value="NAD(P)-binding Rossmann-like Domain"/>
    <property type="match status" value="1"/>
</dbReference>
<dbReference type="GO" id="GO:0047127">
    <property type="term" value="F:thiomorpholine-carboxylate dehydrogenase activity"/>
    <property type="evidence" value="ECO:0007669"/>
    <property type="project" value="UniProtKB-EC"/>
</dbReference>
<dbReference type="PANTHER" id="PTHR13812:SF19">
    <property type="entry name" value="KETIMINE REDUCTASE MU-CRYSTALLIN"/>
    <property type="match status" value="1"/>
</dbReference>
<comment type="subunit">
    <text evidence="15">Homodimer. Binds the thyroid hormone triiodothyronine (T3); T3 binding inhibits enzymatic activity.</text>
</comment>
<dbReference type="AlphaFoldDB" id="A0A087UD95"/>
<dbReference type="GO" id="GO:0042562">
    <property type="term" value="F:hormone binding"/>
    <property type="evidence" value="ECO:0007669"/>
    <property type="project" value="TreeGrafter"/>
</dbReference>
<comment type="catalytic activity">
    <reaction evidence="12">
        <text>(3R)-1,4-thiomorpholine-3-carboxylate + NADP(+) = 3,4-dehydrothiomorpholine-3-carboxylate + NADPH + 2 H(+)</text>
        <dbReference type="Rhea" id="RHEA:12500"/>
        <dbReference type="ChEBI" id="CHEBI:15378"/>
        <dbReference type="ChEBI" id="CHEBI:57783"/>
        <dbReference type="ChEBI" id="CHEBI:58349"/>
        <dbReference type="ChEBI" id="CHEBI:58517"/>
        <dbReference type="ChEBI" id="CHEBI:176873"/>
        <dbReference type="EC" id="1.5.1.25"/>
    </reaction>
    <physiologicalReaction direction="right-to-left" evidence="12">
        <dbReference type="Rhea" id="RHEA:12502"/>
    </physiologicalReaction>
</comment>
<evidence type="ECO:0000256" key="1">
    <source>
        <dbReference type="ARBA" id="ARBA00008903"/>
    </source>
</evidence>
<comment type="catalytic activity">
    <reaction evidence="10">
        <text>(R)-lanthionine ketimine + NADPH + 2 H(+) = (3R,5R)-1,4-thiomorpholine-3,5-dicarboxylate + NADP(+)</text>
        <dbReference type="Rhea" id="RHEA:68040"/>
        <dbReference type="ChEBI" id="CHEBI:15378"/>
        <dbReference type="ChEBI" id="CHEBI:57783"/>
        <dbReference type="ChEBI" id="CHEBI:58349"/>
        <dbReference type="ChEBI" id="CHEBI:176891"/>
        <dbReference type="ChEBI" id="CHEBI:176892"/>
    </reaction>
    <physiologicalReaction direction="left-to-right" evidence="10">
        <dbReference type="Rhea" id="RHEA:68041"/>
    </physiologicalReaction>
</comment>
<evidence type="ECO:0000256" key="9">
    <source>
        <dbReference type="ARBA" id="ARBA00093227"/>
    </source>
</evidence>
<name>A0A087UD95_STEMI</name>
<dbReference type="FunFam" id="3.40.50.720:FF:000241">
    <property type="entry name" value="ketimine reductase mu-crystallin"/>
    <property type="match status" value="1"/>
</dbReference>
<evidence type="ECO:0000256" key="3">
    <source>
        <dbReference type="ARBA" id="ARBA00015173"/>
    </source>
</evidence>
<evidence type="ECO:0000256" key="4">
    <source>
        <dbReference type="ARBA" id="ARBA00033420"/>
    </source>
</evidence>
<comment type="catalytic activity">
    <reaction evidence="5">
        <text>L-pipecolate + NAD(+) = Delta(1)-piperideine-2-carboxylate + NADH + H(+)</text>
        <dbReference type="Rhea" id="RHEA:30807"/>
        <dbReference type="ChEBI" id="CHEBI:15378"/>
        <dbReference type="ChEBI" id="CHEBI:57540"/>
        <dbReference type="ChEBI" id="CHEBI:57945"/>
        <dbReference type="ChEBI" id="CHEBI:61185"/>
        <dbReference type="ChEBI" id="CHEBI:77631"/>
        <dbReference type="EC" id="1.5.1.1"/>
    </reaction>
    <physiologicalReaction direction="right-to-left" evidence="5">
        <dbReference type="Rhea" id="RHEA:30809"/>
    </physiologicalReaction>
</comment>
<evidence type="ECO:0000256" key="6">
    <source>
        <dbReference type="ARBA" id="ARBA00093197"/>
    </source>
</evidence>
<comment type="catalytic activity">
    <reaction evidence="11">
        <text>(S)-cystathionine ketimine + NADH + 2 H(+) = (3R,5S)-2,3,5,6,7-pentahydro-1,4-thiazepine-3,5-dicarboxylate + NAD(+)</text>
        <dbReference type="Rhea" id="RHEA:68032"/>
        <dbReference type="ChEBI" id="CHEBI:15378"/>
        <dbReference type="ChEBI" id="CHEBI:57540"/>
        <dbReference type="ChEBI" id="CHEBI:57945"/>
        <dbReference type="ChEBI" id="CHEBI:176808"/>
        <dbReference type="ChEBI" id="CHEBI:176810"/>
    </reaction>
    <physiologicalReaction direction="left-to-right" evidence="11">
        <dbReference type="Rhea" id="RHEA:68033"/>
    </physiologicalReaction>
</comment>
<dbReference type="GO" id="GO:0005737">
    <property type="term" value="C:cytoplasm"/>
    <property type="evidence" value="ECO:0007669"/>
    <property type="project" value="TreeGrafter"/>
</dbReference>
<proteinExistence type="inferred from homology"/>
<dbReference type="Gene3D" id="3.30.1780.10">
    <property type="entry name" value="ornithine cyclodeaminase, domain 1"/>
    <property type="match status" value="1"/>
</dbReference>
<evidence type="ECO:0000256" key="17">
    <source>
        <dbReference type="ARBA" id="ARBA00093650"/>
    </source>
</evidence>
<dbReference type="EMBL" id="KK119308">
    <property type="protein sequence ID" value="KFM75334.1"/>
    <property type="molecule type" value="Genomic_DNA"/>
</dbReference>
<dbReference type="Proteomes" id="UP000054359">
    <property type="component" value="Unassembled WGS sequence"/>
</dbReference>
<evidence type="ECO:0000256" key="14">
    <source>
        <dbReference type="ARBA" id="ARBA00093273"/>
    </source>
</evidence>
<comment type="catalytic activity">
    <reaction evidence="8">
        <text>(3R)-1,4-thiomorpholine-3-carboxylate + NAD(+) = 3,4-dehydrothiomorpholine-3-carboxylate + NADH + 2 H(+)</text>
        <dbReference type="Rhea" id="RHEA:12504"/>
        <dbReference type="ChEBI" id="CHEBI:15378"/>
        <dbReference type="ChEBI" id="CHEBI:57540"/>
        <dbReference type="ChEBI" id="CHEBI:57945"/>
        <dbReference type="ChEBI" id="CHEBI:58517"/>
        <dbReference type="ChEBI" id="CHEBI:176873"/>
        <dbReference type="EC" id="1.5.1.25"/>
    </reaction>
    <physiologicalReaction direction="right-to-left" evidence="8">
        <dbReference type="Rhea" id="RHEA:12506"/>
    </physiologicalReaction>
</comment>
<evidence type="ECO:0000313" key="18">
    <source>
        <dbReference type="EMBL" id="KFM75334.1"/>
    </source>
</evidence>
<evidence type="ECO:0000256" key="8">
    <source>
        <dbReference type="ARBA" id="ARBA00093226"/>
    </source>
</evidence>
<evidence type="ECO:0000313" key="19">
    <source>
        <dbReference type="Proteomes" id="UP000054359"/>
    </source>
</evidence>
<comment type="catalytic activity">
    <reaction evidence="14">
        <text>L-pipecolate + NADP(+) = Delta(1)-piperideine-2-carboxylate + NADPH + H(+)</text>
        <dbReference type="Rhea" id="RHEA:12524"/>
        <dbReference type="ChEBI" id="CHEBI:15378"/>
        <dbReference type="ChEBI" id="CHEBI:57783"/>
        <dbReference type="ChEBI" id="CHEBI:58349"/>
        <dbReference type="ChEBI" id="CHEBI:61185"/>
        <dbReference type="ChEBI" id="CHEBI:77631"/>
        <dbReference type="EC" id="1.5.1.1"/>
    </reaction>
    <physiologicalReaction direction="right-to-left" evidence="14">
        <dbReference type="Rhea" id="RHEA:12526"/>
    </physiologicalReaction>
</comment>
<comment type="similarity">
    <text evidence="1">Belongs to the ornithine cyclodeaminase/mu-crystallin family.</text>
</comment>
<evidence type="ECO:0000256" key="10">
    <source>
        <dbReference type="ARBA" id="ARBA00093248"/>
    </source>
</evidence>
<dbReference type="STRING" id="407821.A0A087UD95"/>
<evidence type="ECO:0000256" key="7">
    <source>
        <dbReference type="ARBA" id="ARBA00093203"/>
    </source>
</evidence>
<dbReference type="GO" id="GO:0050241">
    <property type="term" value="F:pyrroline-2-carboxylate reductase activity"/>
    <property type="evidence" value="ECO:0007669"/>
    <property type="project" value="UniProtKB-EC"/>
</dbReference>
<dbReference type="OMA" id="VKIVNVH"/>
<evidence type="ECO:0000256" key="5">
    <source>
        <dbReference type="ARBA" id="ARBA00093190"/>
    </source>
</evidence>
<dbReference type="EC" id="1.5.1.1" evidence="16"/>
<comment type="catalytic activity">
    <reaction evidence="7">
        <text>L-proline + NADP(+) = 1-pyrroline-2-carboxylate + NADPH + H(+)</text>
        <dbReference type="Rhea" id="RHEA:20317"/>
        <dbReference type="ChEBI" id="CHEBI:15378"/>
        <dbReference type="ChEBI" id="CHEBI:39785"/>
        <dbReference type="ChEBI" id="CHEBI:57783"/>
        <dbReference type="ChEBI" id="CHEBI:58349"/>
        <dbReference type="ChEBI" id="CHEBI:60039"/>
        <dbReference type="EC" id="1.5.1.1"/>
    </reaction>
    <physiologicalReaction direction="right-to-left" evidence="7">
        <dbReference type="Rhea" id="RHEA:20319"/>
    </physiologicalReaction>
</comment>